<evidence type="ECO:0000256" key="1">
    <source>
        <dbReference type="SAM" id="MobiDB-lite"/>
    </source>
</evidence>
<gene>
    <name evidence="2" type="ORF">NM04_12185</name>
</gene>
<proteinExistence type="predicted"/>
<dbReference type="Proteomes" id="UP000283254">
    <property type="component" value="Unassembled WGS sequence"/>
</dbReference>
<feature type="compositionally biased region" description="Basic and acidic residues" evidence="1">
    <location>
        <begin position="17"/>
        <end position="33"/>
    </location>
</feature>
<reference evidence="2" key="1">
    <citation type="submission" date="2014-10" db="EMBL/GenBank/DDBJ databases">
        <title>Massilia sp. genome.</title>
        <authorList>
            <person name="Xu B."/>
            <person name="Dai L."/>
            <person name="Huang Z."/>
        </authorList>
    </citation>
    <scope>NUCLEOTIDE SEQUENCE [LARGE SCALE GENOMIC DNA]</scope>
    <source>
        <strain evidence="2">CFS-1</strain>
    </source>
</reference>
<comment type="caution">
    <text evidence="2">The sequence shown here is derived from an EMBL/GenBank/DDBJ whole genome shotgun (WGS) entry which is preliminary data.</text>
</comment>
<dbReference type="RefSeq" id="WP_123069798.1">
    <property type="nucleotide sequence ID" value="NZ_JSAB01000112.1"/>
</dbReference>
<feature type="region of interest" description="Disordered" evidence="1">
    <location>
        <begin position="1"/>
        <end position="34"/>
    </location>
</feature>
<evidence type="ECO:0000313" key="2">
    <source>
        <dbReference type="EMBL" id="RNF30514.1"/>
    </source>
</evidence>
<protein>
    <submittedName>
        <fullName evidence="2">Uncharacterized protein</fullName>
    </submittedName>
</protein>
<sequence>MSISRTGTKQRGKAERRKTSADQQARPDPHQEAALDEALAESFPASDPVAVSISTAAPGANPRLARSSEPPS</sequence>
<keyword evidence="3" id="KW-1185">Reference proteome</keyword>
<dbReference type="AlphaFoldDB" id="A0A422QKJ2"/>
<name>A0A422QKJ2_9BURK</name>
<dbReference type="EMBL" id="JSAB01000112">
    <property type="protein sequence ID" value="RNF30514.1"/>
    <property type="molecule type" value="Genomic_DNA"/>
</dbReference>
<accession>A0A422QKJ2</accession>
<organism evidence="2 3">
    <name type="scientific">Massilia aurea</name>
    <dbReference type="NCBI Taxonomy" id="373040"/>
    <lineage>
        <taxon>Bacteria</taxon>
        <taxon>Pseudomonadati</taxon>
        <taxon>Pseudomonadota</taxon>
        <taxon>Betaproteobacteria</taxon>
        <taxon>Burkholderiales</taxon>
        <taxon>Oxalobacteraceae</taxon>
        <taxon>Telluria group</taxon>
        <taxon>Massilia</taxon>
    </lineage>
</organism>
<evidence type="ECO:0000313" key="3">
    <source>
        <dbReference type="Proteomes" id="UP000283254"/>
    </source>
</evidence>
<dbReference type="OrthoDB" id="8722685at2"/>